<dbReference type="InterPro" id="IPR036188">
    <property type="entry name" value="FAD/NAD-bd_sf"/>
</dbReference>
<dbReference type="InterPro" id="IPR012132">
    <property type="entry name" value="GMC_OxRdtase"/>
</dbReference>
<evidence type="ECO:0000256" key="4">
    <source>
        <dbReference type="ARBA" id="ARBA00022827"/>
    </source>
</evidence>
<evidence type="ECO:0000256" key="1">
    <source>
        <dbReference type="ARBA" id="ARBA00001974"/>
    </source>
</evidence>
<dbReference type="RefSeq" id="WP_381490554.1">
    <property type="nucleotide sequence ID" value="NZ_JBHTIK010000005.1"/>
</dbReference>
<dbReference type="Gene3D" id="3.50.50.60">
    <property type="entry name" value="FAD/NAD(P)-binding domain"/>
    <property type="match status" value="1"/>
</dbReference>
<protein>
    <submittedName>
        <fullName evidence="6">GMC family oxidoreductase</fullName>
    </submittedName>
</protein>
<dbReference type="PIRSF" id="PIRSF000137">
    <property type="entry name" value="Alcohol_oxidase"/>
    <property type="match status" value="1"/>
</dbReference>
<dbReference type="PANTHER" id="PTHR11552">
    <property type="entry name" value="GLUCOSE-METHANOL-CHOLINE GMC OXIDOREDUCTASE"/>
    <property type="match status" value="1"/>
</dbReference>
<reference evidence="7" key="1">
    <citation type="journal article" date="2019" name="Int. J. Syst. Evol. Microbiol.">
        <title>The Global Catalogue of Microorganisms (GCM) 10K type strain sequencing project: providing services to taxonomists for standard genome sequencing and annotation.</title>
        <authorList>
            <consortium name="The Broad Institute Genomics Platform"/>
            <consortium name="The Broad Institute Genome Sequencing Center for Infectious Disease"/>
            <person name="Wu L."/>
            <person name="Ma J."/>
        </authorList>
    </citation>
    <scope>NUCLEOTIDE SEQUENCE [LARGE SCALE GENOMIC DNA]</scope>
    <source>
        <strain evidence="7">CCUG 52537</strain>
    </source>
</reference>
<dbReference type="SUPFAM" id="SSF54373">
    <property type="entry name" value="FAD-linked reductases, C-terminal domain"/>
    <property type="match status" value="1"/>
</dbReference>
<dbReference type="InterPro" id="IPR007867">
    <property type="entry name" value="GMC_OxRtase_C"/>
</dbReference>
<proteinExistence type="inferred from homology"/>
<dbReference type="Gene3D" id="3.30.560.10">
    <property type="entry name" value="Glucose Oxidase, domain 3"/>
    <property type="match status" value="1"/>
</dbReference>
<comment type="cofactor">
    <cofactor evidence="1">
        <name>FAD</name>
        <dbReference type="ChEBI" id="CHEBI:57692"/>
    </cofactor>
</comment>
<evidence type="ECO:0000313" key="7">
    <source>
        <dbReference type="Proteomes" id="UP001597124"/>
    </source>
</evidence>
<dbReference type="InterPro" id="IPR000172">
    <property type="entry name" value="GMC_OxRdtase_N"/>
</dbReference>
<keyword evidence="7" id="KW-1185">Reference proteome</keyword>
<evidence type="ECO:0000313" key="6">
    <source>
        <dbReference type="EMBL" id="MFD0848928.1"/>
    </source>
</evidence>
<dbReference type="PANTHER" id="PTHR11552:SF147">
    <property type="entry name" value="CHOLINE DEHYDROGENASE, MITOCHONDRIAL"/>
    <property type="match status" value="1"/>
</dbReference>
<feature type="domain" description="Glucose-methanol-choline oxidoreductase N-terminal" evidence="5">
    <location>
        <begin position="255"/>
        <end position="269"/>
    </location>
</feature>
<evidence type="ECO:0000256" key="2">
    <source>
        <dbReference type="ARBA" id="ARBA00010790"/>
    </source>
</evidence>
<dbReference type="Proteomes" id="UP001597124">
    <property type="component" value="Unassembled WGS sequence"/>
</dbReference>
<evidence type="ECO:0000259" key="5">
    <source>
        <dbReference type="PROSITE" id="PS00624"/>
    </source>
</evidence>
<dbReference type="Pfam" id="PF00732">
    <property type="entry name" value="GMC_oxred_N"/>
    <property type="match status" value="1"/>
</dbReference>
<dbReference type="Pfam" id="PF05199">
    <property type="entry name" value="GMC_oxred_C"/>
    <property type="match status" value="1"/>
</dbReference>
<keyword evidence="4" id="KW-0274">FAD</keyword>
<dbReference type="PROSITE" id="PS00624">
    <property type="entry name" value="GMC_OXRED_2"/>
    <property type="match status" value="1"/>
</dbReference>
<comment type="similarity">
    <text evidence="2">Belongs to the GMC oxidoreductase family.</text>
</comment>
<organism evidence="6 7">
    <name type="scientific">Sphingosinicella xenopeptidilytica</name>
    <dbReference type="NCBI Taxonomy" id="364098"/>
    <lineage>
        <taxon>Bacteria</taxon>
        <taxon>Pseudomonadati</taxon>
        <taxon>Pseudomonadota</taxon>
        <taxon>Alphaproteobacteria</taxon>
        <taxon>Sphingomonadales</taxon>
        <taxon>Sphingosinicellaceae</taxon>
        <taxon>Sphingosinicella</taxon>
    </lineage>
</organism>
<gene>
    <name evidence="6" type="ORF">ACFQ00_11380</name>
</gene>
<evidence type="ECO:0000256" key="3">
    <source>
        <dbReference type="ARBA" id="ARBA00022630"/>
    </source>
</evidence>
<dbReference type="SUPFAM" id="SSF51905">
    <property type="entry name" value="FAD/NAD(P)-binding domain"/>
    <property type="match status" value="1"/>
</dbReference>
<accession>A0ABW3C4R0</accession>
<dbReference type="EMBL" id="JBHTIK010000005">
    <property type="protein sequence ID" value="MFD0848928.1"/>
    <property type="molecule type" value="Genomic_DNA"/>
</dbReference>
<comment type="caution">
    <text evidence="6">The sequence shown here is derived from an EMBL/GenBank/DDBJ whole genome shotgun (WGS) entry which is preliminary data.</text>
</comment>
<name>A0ABW3C4R0_SPHXN</name>
<sequence length="536" mass="57789">MNGSQFDFIIVGAGSAGSVLANRLSADPACRVLLLEAGGEANHPYVQMPLGFLQALRNPDLTWAFASEPEAAVDGKVFPLPRGRLLGGSSSINGMVHFRGHPKDFDDWAALGCEGWGYADVLPYFKRSEDHWTGGNAWRGKSGPIGVAPVDTSRLMAEEVRASAALCGFDYNPDADGASNEGCADVQIAIRDGRRCGSARAYLDGIRRRPNLVIATRSLVRRILFEGRRAVGIEYERGGAVQAARADREVILSAGAYGSPQLLMLSGVGDGAALKEHGIDVVHDLGGVGRNLQEHVRLAHQYDAAPPHSFAKELRFDRAALSFLRWYLMGKGMFANQIAAACILARSEEGLDRPDLQIMVSPVRVDANIWFPGFRAAKKDCFYNSICLLRPESRGALTLRDSDPRSSPRIQLNLLQHENDWAKLKKGLALSRRIYSAGPLASYVEREILPGADRQSDEQLDAMKAELAGVVHHPVGTCAMGRGPDAVVDPSLRVHGIEGLRIVDASIMPLLVGANTNAAAVMIGEKAADVILQKSA</sequence>
<keyword evidence="3" id="KW-0285">Flavoprotein</keyword>